<dbReference type="InterPro" id="IPR044159">
    <property type="entry name" value="IQM"/>
</dbReference>
<proteinExistence type="predicted"/>
<evidence type="ECO:0000256" key="3">
    <source>
        <dbReference type="ARBA" id="ARBA00022490"/>
    </source>
</evidence>
<evidence type="ECO:0000313" key="6">
    <source>
        <dbReference type="EMBL" id="MBA0869188.1"/>
    </source>
</evidence>
<gene>
    <name evidence="6" type="ORF">Goshw_024385</name>
</gene>
<feature type="compositionally biased region" description="Basic and acidic residues" evidence="5">
    <location>
        <begin position="174"/>
        <end position="191"/>
    </location>
</feature>
<dbReference type="Proteomes" id="UP000593576">
    <property type="component" value="Unassembled WGS sequence"/>
</dbReference>
<accession>A0A7J9ME02</accession>
<feature type="region of interest" description="Disordered" evidence="5">
    <location>
        <begin position="163"/>
        <end position="219"/>
    </location>
</feature>
<comment type="caution">
    <text evidence="6">The sequence shown here is derived from an EMBL/GenBank/DDBJ whole genome shotgun (WGS) entry which is preliminary data.</text>
</comment>
<evidence type="ECO:0000256" key="1">
    <source>
        <dbReference type="ARBA" id="ARBA00004123"/>
    </source>
</evidence>
<comment type="subcellular location">
    <subcellularLocation>
        <location evidence="2">Cytoplasm</location>
    </subcellularLocation>
    <subcellularLocation>
        <location evidence="1">Nucleus</location>
    </subcellularLocation>
</comment>
<keyword evidence="4" id="KW-0539">Nucleus</keyword>
<evidence type="ECO:0000256" key="2">
    <source>
        <dbReference type="ARBA" id="ARBA00004496"/>
    </source>
</evidence>
<protein>
    <submittedName>
        <fullName evidence="6">Uncharacterized protein</fullName>
    </submittedName>
</protein>
<sequence>MYYDVWFSSESTQPFFYWLDVGDGKEVNLEKCPRKTLQQQCITYLGPKEREEYEVIIENGRLAYRQSGSPVDTTGESKWIFVLSTSRALYVGQKKKGKFQHSSFLAGGATTAAGRLVARDGVLQAIWPYSGHYHPTEENFMEFISFLEENNVNLTNVKRCAVDDDNSYGQAPTPDKESKPKPESDKIRKADENDEGDSVRGAKTSSDDDQTDVKIETNGAGGKEEAAAFSMAKRLSCKWTTGAGPRIGCVRDYPSELQWKALEQVNLSPRVAPGMVKLGPIPSPRPSPRIHLSPRIAAMGLPSPRSIATVG</sequence>
<dbReference type="EMBL" id="JABFAF010000010">
    <property type="protein sequence ID" value="MBA0869188.1"/>
    <property type="molecule type" value="Genomic_DNA"/>
</dbReference>
<organism evidence="6 7">
    <name type="scientific">Gossypium schwendimanii</name>
    <name type="common">Cotton</name>
    <dbReference type="NCBI Taxonomy" id="34291"/>
    <lineage>
        <taxon>Eukaryota</taxon>
        <taxon>Viridiplantae</taxon>
        <taxon>Streptophyta</taxon>
        <taxon>Embryophyta</taxon>
        <taxon>Tracheophyta</taxon>
        <taxon>Spermatophyta</taxon>
        <taxon>Magnoliopsida</taxon>
        <taxon>eudicotyledons</taxon>
        <taxon>Gunneridae</taxon>
        <taxon>Pentapetalae</taxon>
        <taxon>rosids</taxon>
        <taxon>malvids</taxon>
        <taxon>Malvales</taxon>
        <taxon>Malvaceae</taxon>
        <taxon>Malvoideae</taxon>
        <taxon>Gossypium</taxon>
    </lineage>
</organism>
<dbReference type="PANTHER" id="PTHR31250">
    <property type="entry name" value="IQ DOMAIN-CONTAINING PROTEIN IQM3"/>
    <property type="match status" value="1"/>
</dbReference>
<dbReference type="AlphaFoldDB" id="A0A7J9ME02"/>
<evidence type="ECO:0000256" key="4">
    <source>
        <dbReference type="ARBA" id="ARBA00023242"/>
    </source>
</evidence>
<keyword evidence="7" id="KW-1185">Reference proteome</keyword>
<dbReference type="GO" id="GO:0005737">
    <property type="term" value="C:cytoplasm"/>
    <property type="evidence" value="ECO:0007669"/>
    <property type="project" value="UniProtKB-SubCell"/>
</dbReference>
<dbReference type="GO" id="GO:0005634">
    <property type="term" value="C:nucleus"/>
    <property type="evidence" value="ECO:0007669"/>
    <property type="project" value="UniProtKB-SubCell"/>
</dbReference>
<evidence type="ECO:0000313" key="7">
    <source>
        <dbReference type="Proteomes" id="UP000593576"/>
    </source>
</evidence>
<keyword evidence="3" id="KW-0963">Cytoplasm</keyword>
<name>A0A7J9ME02_GOSSC</name>
<evidence type="ECO:0000256" key="5">
    <source>
        <dbReference type="SAM" id="MobiDB-lite"/>
    </source>
</evidence>
<dbReference type="OrthoDB" id="7344096at2759"/>
<dbReference type="PANTHER" id="PTHR31250:SF27">
    <property type="entry name" value="IQ DOMAIN-CONTAINING PROTEIN IQM5"/>
    <property type="match status" value="1"/>
</dbReference>
<reference evidence="6 7" key="1">
    <citation type="journal article" date="2019" name="Genome Biol. Evol.">
        <title>Insights into the evolution of the New World diploid cottons (Gossypium, subgenus Houzingenia) based on genome sequencing.</title>
        <authorList>
            <person name="Grover C.E."/>
            <person name="Arick M.A. 2nd"/>
            <person name="Thrash A."/>
            <person name="Conover J.L."/>
            <person name="Sanders W.S."/>
            <person name="Peterson D.G."/>
            <person name="Frelichowski J.E."/>
            <person name="Scheffler J.A."/>
            <person name="Scheffler B.E."/>
            <person name="Wendel J.F."/>
        </authorList>
    </citation>
    <scope>NUCLEOTIDE SEQUENCE [LARGE SCALE GENOMIC DNA]</scope>
    <source>
        <strain evidence="6">1</strain>
        <tissue evidence="6">Leaf</tissue>
    </source>
</reference>